<accession>A0ABR1LR46</accession>
<reference evidence="2 3" key="1">
    <citation type="submission" date="2024-04" db="EMBL/GenBank/DDBJ databases">
        <title>Phyllosticta paracitricarpa is synonymous to the EU quarantine fungus P. citricarpa based on phylogenomic analyses.</title>
        <authorList>
            <consortium name="Lawrence Berkeley National Laboratory"/>
            <person name="Van ingen-buijs V.A."/>
            <person name="Van westerhoven A.C."/>
            <person name="Haridas S."/>
            <person name="Skiadas P."/>
            <person name="Martin F."/>
            <person name="Groenewald J.Z."/>
            <person name="Crous P.W."/>
            <person name="Seidl M.F."/>
        </authorList>
    </citation>
    <scope>NUCLEOTIDE SEQUENCE [LARGE SCALE GENOMIC DNA]</scope>
    <source>
        <strain evidence="2 3">CPC 17464</strain>
    </source>
</reference>
<dbReference type="GeneID" id="92028539"/>
<feature type="signal peptide" evidence="1">
    <location>
        <begin position="1"/>
        <end position="26"/>
    </location>
</feature>
<proteinExistence type="predicted"/>
<dbReference type="RefSeq" id="XP_066655122.1">
    <property type="nucleotide sequence ID" value="XM_066795633.1"/>
</dbReference>
<evidence type="ECO:0008006" key="4">
    <source>
        <dbReference type="Google" id="ProtNLM"/>
    </source>
</evidence>
<comment type="caution">
    <text evidence="2">The sequence shown here is derived from an EMBL/GenBank/DDBJ whole genome shotgun (WGS) entry which is preliminary data.</text>
</comment>
<organism evidence="2 3">
    <name type="scientific">Phyllosticta citribraziliensis</name>
    <dbReference type="NCBI Taxonomy" id="989973"/>
    <lineage>
        <taxon>Eukaryota</taxon>
        <taxon>Fungi</taxon>
        <taxon>Dikarya</taxon>
        <taxon>Ascomycota</taxon>
        <taxon>Pezizomycotina</taxon>
        <taxon>Dothideomycetes</taxon>
        <taxon>Dothideomycetes incertae sedis</taxon>
        <taxon>Botryosphaeriales</taxon>
        <taxon>Phyllostictaceae</taxon>
        <taxon>Phyllosticta</taxon>
    </lineage>
</organism>
<evidence type="ECO:0000313" key="3">
    <source>
        <dbReference type="Proteomes" id="UP001360953"/>
    </source>
</evidence>
<gene>
    <name evidence="2" type="ORF">J3D65DRAFT_360177</name>
</gene>
<dbReference type="Proteomes" id="UP001360953">
    <property type="component" value="Unassembled WGS sequence"/>
</dbReference>
<sequence length="193" mass="20786">MRGPLSGWPWPWPWPWLWCWVQCSASYGTVTGEIHSCPTGERSTGAASQHPSTKSSMPWHISWPALPLFSKFSHLCCSLRRTCAPPPPPGPGSCAVERERKPVITVYRAGQLAVVLLSRQPVASRGQGPRPVQKSPAPHTFRSAHVAALPACLPLCPFLLSSCISPRLALATPVVPLASPRLASPRLHLATGA</sequence>
<dbReference type="EMBL" id="JBBPEH010000006">
    <property type="protein sequence ID" value="KAK7536971.1"/>
    <property type="molecule type" value="Genomic_DNA"/>
</dbReference>
<keyword evidence="1" id="KW-0732">Signal</keyword>
<evidence type="ECO:0000256" key="1">
    <source>
        <dbReference type="SAM" id="SignalP"/>
    </source>
</evidence>
<evidence type="ECO:0000313" key="2">
    <source>
        <dbReference type="EMBL" id="KAK7536971.1"/>
    </source>
</evidence>
<protein>
    <recommendedName>
        <fullName evidence="4">Secreted protein</fullName>
    </recommendedName>
</protein>
<name>A0ABR1LR46_9PEZI</name>
<keyword evidence="3" id="KW-1185">Reference proteome</keyword>
<feature type="chain" id="PRO_5045438159" description="Secreted protein" evidence="1">
    <location>
        <begin position="27"/>
        <end position="193"/>
    </location>
</feature>